<dbReference type="AlphaFoldDB" id="A0A914XI56"/>
<evidence type="ECO:0000313" key="2">
    <source>
        <dbReference type="WBParaSite" id="PSAMB.scaffold87size82396.g1566.t1"/>
    </source>
</evidence>
<name>A0A914XI56_9BILA</name>
<protein>
    <submittedName>
        <fullName evidence="2">Uncharacterized protein</fullName>
    </submittedName>
</protein>
<evidence type="ECO:0000313" key="1">
    <source>
        <dbReference type="Proteomes" id="UP000887566"/>
    </source>
</evidence>
<dbReference type="Proteomes" id="UP000887566">
    <property type="component" value="Unplaced"/>
</dbReference>
<accession>A0A914XI56</accession>
<proteinExistence type="predicted"/>
<reference evidence="2" key="1">
    <citation type="submission" date="2022-11" db="UniProtKB">
        <authorList>
            <consortium name="WormBaseParasite"/>
        </authorList>
    </citation>
    <scope>IDENTIFICATION</scope>
</reference>
<keyword evidence="1" id="KW-1185">Reference proteome</keyword>
<organism evidence="1 2">
    <name type="scientific">Plectus sambesii</name>
    <dbReference type="NCBI Taxonomy" id="2011161"/>
    <lineage>
        <taxon>Eukaryota</taxon>
        <taxon>Metazoa</taxon>
        <taxon>Ecdysozoa</taxon>
        <taxon>Nematoda</taxon>
        <taxon>Chromadorea</taxon>
        <taxon>Plectida</taxon>
        <taxon>Plectina</taxon>
        <taxon>Plectoidea</taxon>
        <taxon>Plectidae</taxon>
        <taxon>Plectus</taxon>
    </lineage>
</organism>
<dbReference type="WBParaSite" id="PSAMB.scaffold87size82396.g1566.t1">
    <property type="protein sequence ID" value="PSAMB.scaffold87size82396.g1566.t1"/>
    <property type="gene ID" value="PSAMB.scaffold87size82396.g1566"/>
</dbReference>
<sequence length="111" mass="12181">MANPVSPPLPLIRRITVQSESVGADARRAPAIVRHLLTGTLAALNKESAQHWWLGNTEVREKVRYEFNGSLSGSLQINAEVNAQLCKGTGQLDGGLGVYPHCDRRTARHHF</sequence>